<feature type="region of interest" description="Disordered" evidence="1">
    <location>
        <begin position="39"/>
        <end position="59"/>
    </location>
</feature>
<evidence type="ECO:0000256" key="1">
    <source>
        <dbReference type="SAM" id="MobiDB-lite"/>
    </source>
</evidence>
<reference evidence="2 3" key="1">
    <citation type="journal article" date="2015" name="Antonie Van Leeuwenhoek">
        <title>A phylogenomic and molecular marker based taxonomic framework for the order Xanthomonadales: proposal to transfer the families Algiphilaceae and Solimonadaceae to the order Nevskiales ord. nov. and to create a new family within the order Xanthomonadales, the family Rhodanobacteraceae fam. nov., containing the genus Rhodanobacter and its closest relatives.</title>
        <authorList>
            <person name="Naushad S."/>
            <person name="Adeolu M."/>
            <person name="Wong S."/>
            <person name="Sohail M."/>
            <person name="Schellhorn H.E."/>
            <person name="Gupta R.S."/>
        </authorList>
    </citation>
    <scope>NUCLEOTIDE SEQUENCE [LARGE SCALE GENOMIC DNA]</scope>
    <source>
        <strain evidence="2 3">DSM 16301</strain>
    </source>
</reference>
<feature type="compositionally biased region" description="Polar residues" evidence="1">
    <location>
        <begin position="39"/>
        <end position="53"/>
    </location>
</feature>
<evidence type="ECO:0000313" key="3">
    <source>
        <dbReference type="Proteomes" id="UP000035481"/>
    </source>
</evidence>
<dbReference type="Proteomes" id="UP000035481">
    <property type="component" value="Unassembled WGS sequence"/>
</dbReference>
<evidence type="ECO:0000313" key="2">
    <source>
        <dbReference type="EMBL" id="KLD64096.1"/>
    </source>
</evidence>
<feature type="region of interest" description="Disordered" evidence="1">
    <location>
        <begin position="1"/>
        <end position="21"/>
    </location>
</feature>
<sequence length="59" mass="6704">MLKRSRCRHSVQAHRRPTATHADLSRVLQKLNTASIGTQNFNRGVTTSKSTQRLCEPRT</sequence>
<protein>
    <submittedName>
        <fullName evidence="2">Uncharacterized protein</fullName>
    </submittedName>
</protein>
<comment type="caution">
    <text evidence="2">The sequence shown here is derived from an EMBL/GenBank/DDBJ whole genome shotgun (WGS) entry which is preliminary data.</text>
</comment>
<organism evidence="2 3">
    <name type="scientific">Dyella japonica DSM 16301</name>
    <dbReference type="NCBI Taxonomy" id="1440762"/>
    <lineage>
        <taxon>Bacteria</taxon>
        <taxon>Pseudomonadati</taxon>
        <taxon>Pseudomonadota</taxon>
        <taxon>Gammaproteobacteria</taxon>
        <taxon>Lysobacterales</taxon>
        <taxon>Rhodanobacteraceae</taxon>
        <taxon>Dyella</taxon>
    </lineage>
</organism>
<name>A0A0G9H3L3_9GAMM</name>
<dbReference type="PATRIC" id="fig|1440762.4.peg.1184"/>
<gene>
    <name evidence="2" type="ORF">Y882_08415</name>
</gene>
<proteinExistence type="predicted"/>
<feature type="compositionally biased region" description="Basic residues" evidence="1">
    <location>
        <begin position="1"/>
        <end position="18"/>
    </location>
</feature>
<dbReference type="EMBL" id="JPLA01000022">
    <property type="protein sequence ID" value="KLD64096.1"/>
    <property type="molecule type" value="Genomic_DNA"/>
</dbReference>
<dbReference type="AlphaFoldDB" id="A0A0G9H3L3"/>
<accession>A0A0G9H3L3</accession>